<evidence type="ECO:0000313" key="2">
    <source>
        <dbReference type="Proteomes" id="UP000838412"/>
    </source>
</evidence>
<gene>
    <name evidence="1" type="primary">Hypp1292</name>
    <name evidence="1" type="ORF">BLAG_LOCUS13579</name>
</gene>
<evidence type="ECO:0000313" key="1">
    <source>
        <dbReference type="EMBL" id="CAH1254018.1"/>
    </source>
</evidence>
<sequence>MHVLRSVSSDVKAREERLQCMQDKVETMEIRRRLQDSRMVRNTQTCILIWRPVRWRSNNANNMSSVSAVLVYRPTDSPPLDVPLSVINDSCIITDTSKDSIVESSLIHMSSDEGHPTCKNELR</sequence>
<keyword evidence="2" id="KW-1185">Reference proteome</keyword>
<proteinExistence type="predicted"/>
<reference evidence="1" key="1">
    <citation type="submission" date="2022-01" db="EMBL/GenBank/DDBJ databases">
        <authorList>
            <person name="Braso-Vives M."/>
        </authorList>
    </citation>
    <scope>NUCLEOTIDE SEQUENCE</scope>
</reference>
<dbReference type="EMBL" id="OV696687">
    <property type="protein sequence ID" value="CAH1254018.1"/>
    <property type="molecule type" value="Genomic_DNA"/>
</dbReference>
<dbReference type="AlphaFoldDB" id="A0A8K0EK15"/>
<name>A0A8K0EK15_BRALA</name>
<accession>A0A8K0EK15</accession>
<dbReference type="Proteomes" id="UP000838412">
    <property type="component" value="Chromosome 2"/>
</dbReference>
<protein>
    <submittedName>
        <fullName evidence="1">Hypp1292 protein</fullName>
    </submittedName>
</protein>
<organism evidence="1 2">
    <name type="scientific">Branchiostoma lanceolatum</name>
    <name type="common">Common lancelet</name>
    <name type="synonym">Amphioxus lanceolatum</name>
    <dbReference type="NCBI Taxonomy" id="7740"/>
    <lineage>
        <taxon>Eukaryota</taxon>
        <taxon>Metazoa</taxon>
        <taxon>Chordata</taxon>
        <taxon>Cephalochordata</taxon>
        <taxon>Leptocardii</taxon>
        <taxon>Amphioxiformes</taxon>
        <taxon>Branchiostomatidae</taxon>
        <taxon>Branchiostoma</taxon>
    </lineage>
</organism>